<evidence type="ECO:0000313" key="1">
    <source>
        <dbReference type="EMBL" id="KAJ4363090.1"/>
    </source>
</evidence>
<comment type="caution">
    <text evidence="1">The sequence shown here is derived from an EMBL/GenBank/DDBJ whole genome shotgun (WGS) entry which is preliminary data.</text>
</comment>
<dbReference type="OrthoDB" id="10656076at2759"/>
<reference evidence="1" key="1">
    <citation type="submission" date="2022-10" db="EMBL/GenBank/DDBJ databases">
        <title>Tapping the CABI collections for fungal endophytes: first genome assemblies for Collariella, Neodidymelliopsis, Ascochyta clinopodiicola, Didymella pomorum, Didymosphaeria variabile, Neocosmospora piperis and Neocucurbitaria cava.</title>
        <authorList>
            <person name="Hill R."/>
        </authorList>
    </citation>
    <scope>NUCLEOTIDE SEQUENCE</scope>
    <source>
        <strain evidence="1">IMI 356814</strain>
    </source>
</reference>
<dbReference type="EMBL" id="JAPEUY010000020">
    <property type="protein sequence ID" value="KAJ4363090.1"/>
    <property type="molecule type" value="Genomic_DNA"/>
</dbReference>
<sequence>MHEFHKNIVEIKNQFMAVRKILEEFKDIDGKVIKKLEAIEKEGENLKISFLAKLIDECYKKGYPRLPTHIEIQPDLWDAACDLLKESRQAVPVYTPQTKDGLGYPEGPQVGLQGQLRTRTEPPIPDEELGAARIRSPNCINRYNTVGIEDGLGERDVWDSKNSRSEQEMPSPKYQVVLHVYNIDKTKLTKTTRPTIYTEVDVANKVALEWLKDFFCEDEVVRVRDKELGMKEYAAQNVKNNQVAAWAEVVKVADEA</sequence>
<evidence type="ECO:0000313" key="2">
    <source>
        <dbReference type="Proteomes" id="UP001140560"/>
    </source>
</evidence>
<protein>
    <submittedName>
        <fullName evidence="1">Uncharacterized protein</fullName>
    </submittedName>
</protein>
<keyword evidence="2" id="KW-1185">Reference proteome</keyword>
<dbReference type="Proteomes" id="UP001140560">
    <property type="component" value="Unassembled WGS sequence"/>
</dbReference>
<gene>
    <name evidence="1" type="ORF">N0V83_010210</name>
</gene>
<name>A0A9W8XZE3_9PLEO</name>
<dbReference type="AlphaFoldDB" id="A0A9W8XZE3"/>
<organism evidence="1 2">
    <name type="scientific">Neocucurbitaria cava</name>
    <dbReference type="NCBI Taxonomy" id="798079"/>
    <lineage>
        <taxon>Eukaryota</taxon>
        <taxon>Fungi</taxon>
        <taxon>Dikarya</taxon>
        <taxon>Ascomycota</taxon>
        <taxon>Pezizomycotina</taxon>
        <taxon>Dothideomycetes</taxon>
        <taxon>Pleosporomycetidae</taxon>
        <taxon>Pleosporales</taxon>
        <taxon>Pleosporineae</taxon>
        <taxon>Cucurbitariaceae</taxon>
        <taxon>Neocucurbitaria</taxon>
    </lineage>
</organism>
<accession>A0A9W8XZE3</accession>
<proteinExistence type="predicted"/>